<feature type="binding site" description="axial binding residue" evidence="18">
    <location>
        <position position="709"/>
    </location>
    <ligand>
        <name>chlorophyll b</name>
        <dbReference type="ChEBI" id="CHEBI:61721"/>
        <label>1</label>
    </ligand>
    <ligandPart>
        <name>Mg</name>
        <dbReference type="ChEBI" id="CHEBI:25107"/>
    </ligandPart>
</feature>
<dbReference type="SMR" id="A0A6A6MR52"/>
<comment type="subcellular location">
    <subcellularLocation>
        <location evidence="1">Plastid</location>
        <location evidence="1">Chloroplast thylakoid membrane</location>
        <topology evidence="1">Multi-pass membrane protein</topology>
    </subcellularLocation>
</comment>
<comment type="similarity">
    <text evidence="2 19">Belongs to the light-harvesting chlorophyll a/b-binding (LHC) protein family.</text>
</comment>
<feature type="binding site" description="axial binding residue" evidence="18">
    <location>
        <position position="717"/>
    </location>
    <ligand>
        <name>chlorophyll b</name>
        <dbReference type="ChEBI" id="CHEBI:61721"/>
        <label>1</label>
    </ligand>
    <ligandPart>
        <name>Mg</name>
        <dbReference type="ChEBI" id="CHEBI:25107"/>
    </ligandPart>
</feature>
<dbReference type="Pfam" id="PF07983">
    <property type="entry name" value="X8"/>
    <property type="match status" value="2"/>
</dbReference>
<feature type="binding site" evidence="18">
    <location>
        <position position="783"/>
    </location>
    <ligand>
        <name>chlorophyll a</name>
        <dbReference type="ChEBI" id="CHEBI:58416"/>
        <label>1</label>
    </ligand>
</feature>
<keyword evidence="9" id="KW-0479">Metal-binding</keyword>
<feature type="binding site" evidence="18">
    <location>
        <position position="654"/>
    </location>
    <ligand>
        <name>chlorophyll a</name>
        <dbReference type="ChEBI" id="CHEBI:58416"/>
        <label>1</label>
    </ligand>
</feature>
<feature type="binding site" description="axial binding residue" evidence="18">
    <location>
        <position position="725"/>
    </location>
    <ligand>
        <name>chlorophyll b</name>
        <dbReference type="ChEBI" id="CHEBI:61721"/>
        <label>1</label>
    </ligand>
    <ligandPart>
        <name>Mg</name>
        <dbReference type="ChEBI" id="CHEBI:25107"/>
    </ligandPart>
</feature>
<evidence type="ECO:0000256" key="7">
    <source>
        <dbReference type="ARBA" id="ARBA00022640"/>
    </source>
</evidence>
<keyword evidence="6" id="KW-0597">Phosphoprotein</keyword>
<evidence type="ECO:0000256" key="14">
    <source>
        <dbReference type="ARBA" id="ARBA00022991"/>
    </source>
</evidence>
<dbReference type="SMART" id="SM00768">
    <property type="entry name" value="X8"/>
    <property type="match status" value="2"/>
</dbReference>
<keyword evidence="3 18" id="KW-0148">Chlorophyll</keyword>
<evidence type="ECO:0000313" key="22">
    <source>
        <dbReference type="Proteomes" id="UP000467840"/>
    </source>
</evidence>
<dbReference type="GO" id="GO:0046872">
    <property type="term" value="F:metal ion binding"/>
    <property type="evidence" value="ECO:0007669"/>
    <property type="project" value="UniProtKB-KW"/>
</dbReference>
<dbReference type="PANTHER" id="PTHR21649">
    <property type="entry name" value="CHLOROPHYLL A/B BINDING PROTEIN"/>
    <property type="match status" value="1"/>
</dbReference>
<evidence type="ECO:0000256" key="9">
    <source>
        <dbReference type="ARBA" id="ARBA00022723"/>
    </source>
</evidence>
<dbReference type="Gene3D" id="1.10.3460.10">
    <property type="entry name" value="Chlorophyll a/b binding protein domain"/>
    <property type="match status" value="1"/>
</dbReference>
<dbReference type="GO" id="GO:0009523">
    <property type="term" value="C:photosystem II"/>
    <property type="evidence" value="ECO:0007669"/>
    <property type="project" value="UniProtKB-KW"/>
</dbReference>
<keyword evidence="7 19" id="KW-0934">Plastid</keyword>
<evidence type="ECO:0000256" key="15">
    <source>
        <dbReference type="ARBA" id="ARBA00023078"/>
    </source>
</evidence>
<evidence type="ECO:0000256" key="13">
    <source>
        <dbReference type="ARBA" id="ARBA00022989"/>
    </source>
</evidence>
<evidence type="ECO:0000256" key="8">
    <source>
        <dbReference type="ARBA" id="ARBA00022692"/>
    </source>
</evidence>
<gene>
    <name evidence="21" type="ORF">GH714_028341</name>
</gene>
<name>A0A6A6MR52_HEVBR</name>
<dbReference type="InterPro" id="IPR012946">
    <property type="entry name" value="X8"/>
</dbReference>
<feature type="binding site" evidence="18">
    <location>
        <position position="769"/>
    </location>
    <ligand>
        <name>chlorophyll a</name>
        <dbReference type="ChEBI" id="CHEBI:58416"/>
        <label>1</label>
    </ligand>
</feature>
<evidence type="ECO:0000256" key="10">
    <source>
        <dbReference type="ARBA" id="ARBA00022729"/>
    </source>
</evidence>
<feature type="binding site" evidence="18">
    <location>
        <position position="765"/>
    </location>
    <ligand>
        <name>chlorophyll a</name>
        <dbReference type="ChEBI" id="CHEBI:58416"/>
        <label>1</label>
    </ligand>
</feature>
<keyword evidence="22" id="KW-1185">Reference proteome</keyword>
<dbReference type="FunFam" id="1.10.3460.10:FF:000001">
    <property type="entry name" value="Chlorophyll a-b binding protein, chloroplastic"/>
    <property type="match status" value="1"/>
</dbReference>
<feature type="binding site" description="axial binding residue" evidence="18">
    <location>
        <position position="656"/>
    </location>
    <ligand>
        <name>chlorophyll b</name>
        <dbReference type="ChEBI" id="CHEBI:61721"/>
        <label>1</label>
    </ligand>
    <ligandPart>
        <name>Mg</name>
        <dbReference type="ChEBI" id="CHEBI:25107"/>
    </ligandPart>
</feature>
<evidence type="ECO:0000256" key="2">
    <source>
        <dbReference type="ARBA" id="ARBA00007259"/>
    </source>
</evidence>
<keyword evidence="15 19" id="KW-0793">Thylakoid</keyword>
<dbReference type="InterPro" id="IPR001344">
    <property type="entry name" value="Chloro_AB-bd_pln"/>
</dbReference>
<dbReference type="EMBL" id="JAAGAX010000005">
    <property type="protein sequence ID" value="KAF2314663.1"/>
    <property type="molecule type" value="Genomic_DNA"/>
</dbReference>
<evidence type="ECO:0000256" key="3">
    <source>
        <dbReference type="ARBA" id="ARBA00022494"/>
    </source>
</evidence>
<keyword evidence="12" id="KW-0460">Magnesium</keyword>
<keyword evidence="4 19" id="KW-0150">Chloroplast</keyword>
<comment type="caution">
    <text evidence="21">The sequence shown here is derived from an EMBL/GenBank/DDBJ whole genome shotgun (WGS) entry which is preliminary data.</text>
</comment>
<evidence type="ECO:0000256" key="1">
    <source>
        <dbReference type="ARBA" id="ARBA00004454"/>
    </source>
</evidence>
<evidence type="ECO:0000256" key="17">
    <source>
        <dbReference type="ARBA" id="ARBA00023276"/>
    </source>
</evidence>
<keyword evidence="16" id="KW-0472">Membrane</keyword>
<feature type="binding site" evidence="18">
    <location>
        <position position="689"/>
    </location>
    <ligand>
        <name>chlorophyll a</name>
        <dbReference type="ChEBI" id="CHEBI:58416"/>
        <label>1</label>
    </ligand>
</feature>
<evidence type="ECO:0000313" key="21">
    <source>
        <dbReference type="EMBL" id="KAF2314663.1"/>
    </source>
</evidence>
<keyword evidence="5 19" id="KW-0602">Photosynthesis</keyword>
<evidence type="ECO:0000256" key="18">
    <source>
        <dbReference type="PIRSR" id="PIRSR601344-1"/>
    </source>
</evidence>
<organism evidence="21 22">
    <name type="scientific">Hevea brasiliensis</name>
    <name type="common">Para rubber tree</name>
    <name type="synonym">Siphonia brasiliensis</name>
    <dbReference type="NCBI Taxonomy" id="3981"/>
    <lineage>
        <taxon>Eukaryota</taxon>
        <taxon>Viridiplantae</taxon>
        <taxon>Streptophyta</taxon>
        <taxon>Embryophyta</taxon>
        <taxon>Tracheophyta</taxon>
        <taxon>Spermatophyta</taxon>
        <taxon>Magnoliopsida</taxon>
        <taxon>eudicotyledons</taxon>
        <taxon>Gunneridae</taxon>
        <taxon>Pentapetalae</taxon>
        <taxon>rosids</taxon>
        <taxon>fabids</taxon>
        <taxon>Malpighiales</taxon>
        <taxon>Euphorbiaceae</taxon>
        <taxon>Crotonoideae</taxon>
        <taxon>Micrandreae</taxon>
        <taxon>Hevea</taxon>
    </lineage>
</organism>
<feature type="binding site" description="axial binding residue" evidence="18">
    <location>
        <position position="610"/>
    </location>
    <ligand>
        <name>chlorophyll b</name>
        <dbReference type="ChEBI" id="CHEBI:61721"/>
        <label>1</label>
    </ligand>
    <ligandPart>
        <name>Mg</name>
        <dbReference type="ChEBI" id="CHEBI:25107"/>
    </ligandPart>
</feature>
<comment type="function">
    <text evidence="19">The light-harvesting complex (LHC) functions as a light receptor, it captures and delivers excitation energy to photosystems with which it is closely associated.</text>
</comment>
<protein>
    <recommendedName>
        <fullName evidence="19">Chlorophyll a-b binding protein, chloroplastic</fullName>
    </recommendedName>
</protein>
<proteinExistence type="inferred from homology"/>
<keyword evidence="8" id="KW-0812">Transmembrane</keyword>
<feature type="binding site" evidence="18">
    <location>
        <position position="766"/>
    </location>
    <ligand>
        <name>chlorophyll a</name>
        <dbReference type="ChEBI" id="CHEBI:58416"/>
        <label>1</label>
    </ligand>
</feature>
<keyword evidence="17 19" id="KW-0604">Photosystem II</keyword>
<keyword evidence="13" id="KW-1133">Transmembrane helix</keyword>
<keyword evidence="10" id="KW-0732">Signal</keyword>
<evidence type="ECO:0000256" key="6">
    <source>
        <dbReference type="ARBA" id="ARBA00022553"/>
    </source>
</evidence>
<evidence type="ECO:0000256" key="12">
    <source>
        <dbReference type="ARBA" id="ARBA00022842"/>
    </source>
</evidence>
<feature type="binding site" evidence="18">
    <location>
        <position position="798"/>
    </location>
    <ligand>
        <name>chlorophyll a</name>
        <dbReference type="ChEBI" id="CHEBI:58416"/>
        <label>1</label>
    </ligand>
</feature>
<feature type="binding site" evidence="18">
    <location>
        <position position="651"/>
    </location>
    <ligand>
        <name>chlorophyll a</name>
        <dbReference type="ChEBI" id="CHEBI:58416"/>
        <label>1</label>
    </ligand>
</feature>
<dbReference type="AlphaFoldDB" id="A0A6A6MR52"/>
<accession>A0A6A6MR52</accession>
<feature type="binding site" description="axial binding residue" evidence="18">
    <location>
        <position position="734"/>
    </location>
    <ligand>
        <name>chlorophyll b</name>
        <dbReference type="ChEBI" id="CHEBI:61721"/>
        <label>1</label>
    </ligand>
    <ligandPart>
        <name>Mg</name>
        <dbReference type="ChEBI" id="CHEBI:25107"/>
    </ligandPart>
</feature>
<evidence type="ECO:0000256" key="11">
    <source>
        <dbReference type="ARBA" id="ARBA00022836"/>
    </source>
</evidence>
<reference evidence="21 22" key="1">
    <citation type="journal article" date="2020" name="Mol. Plant">
        <title>The Chromosome-Based Rubber Tree Genome Provides New Insights into Spurge Genome Evolution and Rubber Biosynthesis.</title>
        <authorList>
            <person name="Liu J."/>
            <person name="Shi C."/>
            <person name="Shi C.C."/>
            <person name="Li W."/>
            <person name="Zhang Q.J."/>
            <person name="Zhang Y."/>
            <person name="Li K."/>
            <person name="Lu H.F."/>
            <person name="Shi C."/>
            <person name="Zhu S.T."/>
            <person name="Xiao Z.Y."/>
            <person name="Nan H."/>
            <person name="Yue Y."/>
            <person name="Zhu X.G."/>
            <person name="Wu Y."/>
            <person name="Hong X.N."/>
            <person name="Fan G.Y."/>
            <person name="Tong Y."/>
            <person name="Zhang D."/>
            <person name="Mao C.L."/>
            <person name="Liu Y.L."/>
            <person name="Hao S.J."/>
            <person name="Liu W.Q."/>
            <person name="Lv M.Q."/>
            <person name="Zhang H.B."/>
            <person name="Liu Y."/>
            <person name="Hu-Tang G.R."/>
            <person name="Wang J.P."/>
            <person name="Wang J.H."/>
            <person name="Sun Y.H."/>
            <person name="Ni S.B."/>
            <person name="Chen W.B."/>
            <person name="Zhang X.C."/>
            <person name="Jiao Y.N."/>
            <person name="Eichler E.E."/>
            <person name="Li G.H."/>
            <person name="Liu X."/>
            <person name="Gao L.Z."/>
        </authorList>
    </citation>
    <scope>NUCLEOTIDE SEQUENCE [LARGE SCALE GENOMIC DNA]</scope>
    <source>
        <strain evidence="22">cv. GT1</strain>
        <tissue evidence="21">Leaf</tissue>
    </source>
</reference>
<dbReference type="Gene3D" id="1.20.58.1040">
    <property type="match status" value="2"/>
</dbReference>
<feature type="binding site" evidence="18">
    <location>
        <position position="638"/>
    </location>
    <ligand>
        <name>chlorophyll a</name>
        <dbReference type="ChEBI" id="CHEBI:58416"/>
        <label>1</label>
    </ligand>
</feature>
<sequence length="818" mass="88673">MQVSYSLRGASIKDLEYWFAMLVLDREAIGDGILEEDYAPIGLYHHLSSNGFALRVERASIAPAVSLHVPELSMVAPFANVEQSLLSLLRRLRGGNLKVANGQKTWCVVNPLTRHAELLANLDYACNHVGCSQIQQGGSCFYPNTYIHHASFAMNLYYQYMGRHEVDCNFTNSGLISLSDPSSGSCTYESDGDIEGNGTSENEISETWCVVKPTTEDYMLQENINFSCNHVDCSPIKDGGSCFQPTTLMNHAAFAMNLYYQSTGRGSTSCDFRGTGLIVTRDPALNVKIASVIIIASAKHFAESYSNISPHFGMKALKILQDFPSLSGDEVCGVSPGIVVDRVSNVVSQVLQWSLSCHNGLNKESEHGEHSQSAILDLLHLQLSKCFWIVSQAQWVKASTWVDWVCDLTEWPTGDSVTLNGTHQHYLDCPDGQDALCMDQAWVTQVVKTTLAEDLGSCLEPHGLAELDSVASQELGKDAPKGSKHGPSTVDHFELTVLGKGFWVSRETSSVPAIVTRELTSQVGWGSPENGPKYLTRSGPYHGLPDETGLPTDFLIETRALPMSPGADGAVKLSPSAPELMGNGRVSMRKTGAKPVSSGSPWYGPDRVKYLGPFSGEPPSYLTGEFPGDYGWDTAGLSADPETFAKNRELEVIHCRWAMLGALGCVFPELLARNGVKFGEAVWFKAGAQIFSEGGLDYLGNPSLIHAQSILAIWAVQVVLMGAVEGYRIAGGPLGEVTDPIYPGGSFDPLGLADDPEAFAELKVKEIKNGRLAMFSMFGFFVQAIVTGKGPLENLADHLADPVNNNAWAYATNFVPGK</sequence>
<dbReference type="SUPFAM" id="SSF103511">
    <property type="entry name" value="Chlorophyll a-b binding protein"/>
    <property type="match status" value="1"/>
</dbReference>
<dbReference type="GO" id="GO:0009765">
    <property type="term" value="P:photosynthesis, light harvesting"/>
    <property type="evidence" value="ECO:0007669"/>
    <property type="project" value="InterPro"/>
</dbReference>
<keyword evidence="11 19" id="KW-0603">Photosystem I</keyword>
<evidence type="ECO:0000256" key="19">
    <source>
        <dbReference type="RuleBase" id="RU363080"/>
    </source>
</evidence>
<dbReference type="Proteomes" id="UP000467840">
    <property type="component" value="Chromosome 15"/>
</dbReference>
<keyword evidence="14 19" id="KW-0157">Chromophore</keyword>
<evidence type="ECO:0000256" key="5">
    <source>
        <dbReference type="ARBA" id="ARBA00022531"/>
    </source>
</evidence>
<dbReference type="GO" id="GO:0009535">
    <property type="term" value="C:chloroplast thylakoid membrane"/>
    <property type="evidence" value="ECO:0007669"/>
    <property type="project" value="UniProtKB-SubCell"/>
</dbReference>
<feature type="binding site" evidence="18">
    <location>
        <position position="632"/>
    </location>
    <ligand>
        <name>chlorophyll a</name>
        <dbReference type="ChEBI" id="CHEBI:58416"/>
        <label>1</label>
    </ligand>
</feature>
<dbReference type="InterPro" id="IPR022796">
    <property type="entry name" value="Chloroa_b-bind"/>
</dbReference>
<dbReference type="GO" id="GO:0016168">
    <property type="term" value="F:chlorophyll binding"/>
    <property type="evidence" value="ECO:0007669"/>
    <property type="project" value="UniProtKB-KW"/>
</dbReference>
<dbReference type="GO" id="GO:0009522">
    <property type="term" value="C:photosystem I"/>
    <property type="evidence" value="ECO:0007669"/>
    <property type="project" value="UniProtKB-KW"/>
</dbReference>
<feature type="binding site" evidence="18">
    <location>
        <position position="771"/>
    </location>
    <ligand>
        <name>chlorophyll a</name>
        <dbReference type="ChEBI" id="CHEBI:58416"/>
        <label>1</label>
    </ligand>
</feature>
<feature type="binding site" evidence="18">
    <location>
        <position position="699"/>
    </location>
    <ligand>
        <name>chlorophyll a</name>
        <dbReference type="ChEBI" id="CHEBI:58416"/>
        <label>1</label>
    </ligand>
</feature>
<feature type="domain" description="X8" evidence="20">
    <location>
        <begin position="207"/>
        <end position="286"/>
    </location>
</feature>
<evidence type="ECO:0000259" key="20">
    <source>
        <dbReference type="SMART" id="SM00768"/>
    </source>
</evidence>
<feature type="domain" description="X8" evidence="20">
    <location>
        <begin position="105"/>
        <end position="188"/>
    </location>
</feature>
<evidence type="ECO:0000256" key="4">
    <source>
        <dbReference type="ARBA" id="ARBA00022528"/>
    </source>
</evidence>
<feature type="binding site" description="axial binding residue" evidence="18">
    <location>
        <position position="814"/>
    </location>
    <ligand>
        <name>chlorophyll b</name>
        <dbReference type="ChEBI" id="CHEBI:61721"/>
        <label>1</label>
    </ligand>
    <ligandPart>
        <name>Mg</name>
        <dbReference type="ChEBI" id="CHEBI:25107"/>
    </ligandPart>
</feature>
<dbReference type="Pfam" id="PF00504">
    <property type="entry name" value="Chloroa_b-bind"/>
    <property type="match status" value="1"/>
</dbReference>
<evidence type="ECO:0000256" key="16">
    <source>
        <dbReference type="ARBA" id="ARBA00023136"/>
    </source>
</evidence>
<feature type="binding site" evidence="18">
    <location>
        <position position="807"/>
    </location>
    <ligand>
        <name>chlorophyll a</name>
        <dbReference type="ChEBI" id="CHEBI:58416"/>
        <label>1</label>
    </ligand>
</feature>